<evidence type="ECO:0000313" key="2">
    <source>
        <dbReference type="EMBL" id="SHI96044.1"/>
    </source>
</evidence>
<name>A0A1M6FE83_9FLAO</name>
<gene>
    <name evidence="2" type="ORF">SAMN04488508_104243</name>
</gene>
<protein>
    <recommendedName>
        <fullName evidence="1">DUF4377 domain-containing protein</fullName>
    </recommendedName>
</protein>
<proteinExistence type="predicted"/>
<reference evidence="3" key="1">
    <citation type="submission" date="2016-11" db="EMBL/GenBank/DDBJ databases">
        <authorList>
            <person name="Varghese N."/>
            <person name="Submissions S."/>
        </authorList>
    </citation>
    <scope>NUCLEOTIDE SEQUENCE [LARGE SCALE GENOMIC DNA]</scope>
    <source>
        <strain evidence="3">DSM 22623</strain>
    </source>
</reference>
<organism evidence="2 3">
    <name type="scientific">Aquimarina spongiae</name>
    <dbReference type="NCBI Taxonomy" id="570521"/>
    <lineage>
        <taxon>Bacteria</taxon>
        <taxon>Pseudomonadati</taxon>
        <taxon>Bacteroidota</taxon>
        <taxon>Flavobacteriia</taxon>
        <taxon>Flavobacteriales</taxon>
        <taxon>Flavobacteriaceae</taxon>
        <taxon>Aquimarina</taxon>
    </lineage>
</organism>
<accession>A0A1M6FE83</accession>
<dbReference type="InterPro" id="IPR025485">
    <property type="entry name" value="DUF4377"/>
</dbReference>
<dbReference type="Pfam" id="PF14302">
    <property type="entry name" value="DUF4377"/>
    <property type="match status" value="1"/>
</dbReference>
<keyword evidence="3" id="KW-1185">Reference proteome</keyword>
<dbReference type="Proteomes" id="UP000184432">
    <property type="component" value="Unassembled WGS sequence"/>
</dbReference>
<sequence>MRRLIISFGFTFLIMSCKDTQTLYVANHLVDCEGVAPQQCLLIKENVNDEWTYFYDHIKGFDYEQGYNYMLEVIVSKIEKPPADGSSLQYTLVKVLSKEKNQPLGQHTISSTNASQENLSKIIYEASTRGAYFKVIIDKEFIQRTKDRRTTQLDSKACSSNDWKTLSTTIKTIDLKALDKLVSPTDKRTTDAALHATLKIITTSQTYTSKSFDHGNPPEEIKPLVNTILSLAESIE</sequence>
<evidence type="ECO:0000313" key="3">
    <source>
        <dbReference type="Proteomes" id="UP000184432"/>
    </source>
</evidence>
<dbReference type="STRING" id="570521.SAMN04488508_104243"/>
<dbReference type="EMBL" id="FQYP01000004">
    <property type="protein sequence ID" value="SHI96044.1"/>
    <property type="molecule type" value="Genomic_DNA"/>
</dbReference>
<dbReference type="AlphaFoldDB" id="A0A1M6FE83"/>
<dbReference type="RefSeq" id="WP_073316061.1">
    <property type="nucleotide sequence ID" value="NZ_FQYP01000004.1"/>
</dbReference>
<dbReference type="PROSITE" id="PS51257">
    <property type="entry name" value="PROKAR_LIPOPROTEIN"/>
    <property type="match status" value="1"/>
</dbReference>
<evidence type="ECO:0000259" key="1">
    <source>
        <dbReference type="Pfam" id="PF14302"/>
    </source>
</evidence>
<feature type="domain" description="DUF4377" evidence="1">
    <location>
        <begin position="24"/>
        <end position="98"/>
    </location>
</feature>
<dbReference type="OrthoDB" id="880459at2"/>